<dbReference type="PANTHER" id="PTHR37534:SF46">
    <property type="entry name" value="ZN(II)2CYS6 TRANSCRIPTION FACTOR (EUROFUNG)"/>
    <property type="match status" value="1"/>
</dbReference>
<dbReference type="AlphaFoldDB" id="A0A9N9VHB5"/>
<evidence type="ECO:0000256" key="1">
    <source>
        <dbReference type="ARBA" id="ARBA00004123"/>
    </source>
</evidence>
<sequence length="592" mass="67144">MQATWSALNDDPDNSPSQSVRWSRTMARSGRLKNVRVAKPTTRKKYRVRFQVAEKARAPAKVRRRQHLQVDDFEAALGSSHGAIARDNTTRGLAAPVTEDNRFPLCSPVDASTAQVDLSSQSQESRDTESSNYSMLPGLDSSWPLQLEDPLPLIPVREITDSPPCDAAALLELPSPTSAAPTDDTFDRYSSSSNDDLYFLPSIRSRQSTPAAITDSEEDQPPVSVIPASMQFPILQHALFALTGYWASRSCTSKTEDSVKALWHKQKVLVLFRESLAAGDCASLPNLLACLFIQSIEIVDSGIGDWALWLQGIIMMLQGRDRLEADMVEASDWQVFTKCAVAMETMAAVTSWRPITISSAYWRAFLGDLSMYYHVRRGGEMTVHRLCSEDQFFQKILGCPTIVLFVLCEIERYVASAPCGGGSVDETRVDNDNDNNCRFNAWEDLLVRWTPPADSSETLMNISEAYRNAALVHYSRRVRRLPYRHATVQQYIVRTLHHLKEFDYRMSSVNVIWPLMIASLELDIFERPELKQRTLEILEDFPPGVNRLVLFENCAELLRLVWDHRRKSELRGEEPLDWRDISKEVGWVWSFW</sequence>
<evidence type="ECO:0000256" key="3">
    <source>
        <dbReference type="SAM" id="MobiDB-lite"/>
    </source>
</evidence>
<evidence type="ECO:0000256" key="2">
    <source>
        <dbReference type="ARBA" id="ARBA00023242"/>
    </source>
</evidence>
<protein>
    <submittedName>
        <fullName evidence="4">Uncharacterized protein</fullName>
    </submittedName>
</protein>
<dbReference type="Pfam" id="PF11951">
    <property type="entry name" value="Fungal_trans_2"/>
    <property type="match status" value="1"/>
</dbReference>
<proteinExistence type="predicted"/>
<accession>A0A9N9VHB5</accession>
<dbReference type="GO" id="GO:0005634">
    <property type="term" value="C:nucleus"/>
    <property type="evidence" value="ECO:0007669"/>
    <property type="project" value="UniProtKB-SubCell"/>
</dbReference>
<organism evidence="4 5">
    <name type="scientific">Clonostachys rhizophaga</name>
    <dbReference type="NCBI Taxonomy" id="160324"/>
    <lineage>
        <taxon>Eukaryota</taxon>
        <taxon>Fungi</taxon>
        <taxon>Dikarya</taxon>
        <taxon>Ascomycota</taxon>
        <taxon>Pezizomycotina</taxon>
        <taxon>Sordariomycetes</taxon>
        <taxon>Hypocreomycetidae</taxon>
        <taxon>Hypocreales</taxon>
        <taxon>Bionectriaceae</taxon>
        <taxon>Clonostachys</taxon>
    </lineage>
</organism>
<feature type="region of interest" description="Disordered" evidence="3">
    <location>
        <begin position="114"/>
        <end position="137"/>
    </location>
</feature>
<name>A0A9N9VHB5_9HYPO</name>
<evidence type="ECO:0000313" key="4">
    <source>
        <dbReference type="EMBL" id="CAH0023116.1"/>
    </source>
</evidence>
<dbReference type="PANTHER" id="PTHR37534">
    <property type="entry name" value="TRANSCRIPTIONAL ACTIVATOR PROTEIN UGA3"/>
    <property type="match status" value="1"/>
</dbReference>
<dbReference type="EMBL" id="CABFNQ020000690">
    <property type="protein sequence ID" value="CAH0023116.1"/>
    <property type="molecule type" value="Genomic_DNA"/>
</dbReference>
<dbReference type="InterPro" id="IPR021858">
    <property type="entry name" value="Fun_TF"/>
</dbReference>
<comment type="subcellular location">
    <subcellularLocation>
        <location evidence="1">Nucleus</location>
    </subcellularLocation>
</comment>
<evidence type="ECO:0000313" key="5">
    <source>
        <dbReference type="Proteomes" id="UP000696573"/>
    </source>
</evidence>
<keyword evidence="5" id="KW-1185">Reference proteome</keyword>
<feature type="region of interest" description="Disordered" evidence="3">
    <location>
        <begin position="1"/>
        <end position="27"/>
    </location>
</feature>
<keyword evidence="2" id="KW-0539">Nucleus</keyword>
<feature type="compositionally biased region" description="Polar residues" evidence="3">
    <location>
        <begin position="114"/>
        <end position="123"/>
    </location>
</feature>
<dbReference type="OrthoDB" id="5419315at2759"/>
<comment type="caution">
    <text evidence="4">The sequence shown here is derived from an EMBL/GenBank/DDBJ whole genome shotgun (WGS) entry which is preliminary data.</text>
</comment>
<reference evidence="4" key="1">
    <citation type="submission" date="2021-10" db="EMBL/GenBank/DDBJ databases">
        <authorList>
            <person name="Piombo E."/>
        </authorList>
    </citation>
    <scope>NUCLEOTIDE SEQUENCE</scope>
</reference>
<dbReference type="Proteomes" id="UP000696573">
    <property type="component" value="Unassembled WGS sequence"/>
</dbReference>
<gene>
    <name evidence="4" type="ORF">CRHIZ90672A_00007568</name>
</gene>